<feature type="region of interest" description="Disordered" evidence="1">
    <location>
        <begin position="377"/>
        <end position="413"/>
    </location>
</feature>
<feature type="compositionally biased region" description="Low complexity" evidence="1">
    <location>
        <begin position="53"/>
        <end position="72"/>
    </location>
</feature>
<dbReference type="PANTHER" id="PTHR43828">
    <property type="entry name" value="ASPARAGINASE"/>
    <property type="match status" value="1"/>
</dbReference>
<dbReference type="InterPro" id="IPR003163">
    <property type="entry name" value="Tscrpt_reg_HTH_APSES-type"/>
</dbReference>
<evidence type="ECO:0000313" key="4">
    <source>
        <dbReference type="Proteomes" id="UP001310890"/>
    </source>
</evidence>
<feature type="region of interest" description="Disordered" evidence="1">
    <location>
        <begin position="1"/>
        <end position="108"/>
    </location>
</feature>
<feature type="domain" description="HTH APSES-type" evidence="2">
    <location>
        <begin position="172"/>
        <end position="284"/>
    </location>
</feature>
<dbReference type="SUPFAM" id="SSF54616">
    <property type="entry name" value="DNA-binding domain of Mlu1-box binding protein MBP1"/>
    <property type="match status" value="1"/>
</dbReference>
<feature type="region of interest" description="Disordered" evidence="1">
    <location>
        <begin position="325"/>
        <end position="345"/>
    </location>
</feature>
<dbReference type="GO" id="GO:0003677">
    <property type="term" value="F:DNA binding"/>
    <property type="evidence" value="ECO:0007669"/>
    <property type="project" value="InterPro"/>
</dbReference>
<feature type="compositionally biased region" description="Basic residues" evidence="1">
    <location>
        <begin position="470"/>
        <end position="480"/>
    </location>
</feature>
<dbReference type="InterPro" id="IPR051642">
    <property type="entry name" value="SWI6-like"/>
</dbReference>
<dbReference type="GO" id="GO:0030907">
    <property type="term" value="C:MBF transcription complex"/>
    <property type="evidence" value="ECO:0007669"/>
    <property type="project" value="TreeGrafter"/>
</dbReference>
<organism evidence="3 4">
    <name type="scientific">Meristemomyces frigidus</name>
    <dbReference type="NCBI Taxonomy" id="1508187"/>
    <lineage>
        <taxon>Eukaryota</taxon>
        <taxon>Fungi</taxon>
        <taxon>Dikarya</taxon>
        <taxon>Ascomycota</taxon>
        <taxon>Pezizomycotina</taxon>
        <taxon>Dothideomycetes</taxon>
        <taxon>Dothideomycetidae</taxon>
        <taxon>Mycosphaerellales</taxon>
        <taxon>Teratosphaeriaceae</taxon>
        <taxon>Meristemomyces</taxon>
    </lineage>
</organism>
<dbReference type="GO" id="GO:0000981">
    <property type="term" value="F:DNA-binding transcription factor activity, RNA polymerase II-specific"/>
    <property type="evidence" value="ECO:0007669"/>
    <property type="project" value="UniProtKB-ARBA"/>
</dbReference>
<evidence type="ECO:0000313" key="3">
    <source>
        <dbReference type="EMBL" id="KAK5108148.1"/>
    </source>
</evidence>
<protein>
    <recommendedName>
        <fullName evidence="2">HTH APSES-type domain-containing protein</fullName>
    </recommendedName>
</protein>
<sequence>MSSSLRQPLSPSPTDGGHSDPSVNAPRTTTPASRKMEIDSMLNPYRYEDVIETSATPPSTPSYSMPTSSPDTAMLRTPPLSTPSPKRQKRIKDGPIFKPGSPLQPVNYAPKGVEDMIRITDRHRAELTQMLARQHGDFRLNPGPGSARQIAACPRRIPYSSDKKTFGEKTSREAVNVFEYTFQMPKDPTEKKHVVMWDYQLGLVRITPFFKALDYSKTAPAKALNATSGLKDLAHSITGGALAAQGYWLPYHCARALCLTFCYPIRWALTPVFGVDFVEDCLGPEHYWFGKFKVNSEVIRFTERDTEGWKVLPDCKDGDMPGGTNVGGAPLQLPDVVPTSTASNGRELRPRPVFRLRSPFELELEAASLNYTHTVADPESPVLSPRSLYRPTPSVRTGIDSPSSLSMQQPAEPVSTALLTQPRHMPDPVEGHVYATEKQAKTCTRKRQASFDNNSDVESSMDSRTDPAAKRPRQQRRSHIRSVGLSSLHVTGNDVPDENEGYTSEDERAARMLLRLKEDDARLVLAAPRH</sequence>
<feature type="compositionally biased region" description="Low complexity" evidence="1">
    <location>
        <begin position="1"/>
        <end position="13"/>
    </location>
</feature>
<gene>
    <name evidence="3" type="ORF">LTR62_008744</name>
</gene>
<evidence type="ECO:0000259" key="2">
    <source>
        <dbReference type="PROSITE" id="PS51299"/>
    </source>
</evidence>
<feature type="compositionally biased region" description="Polar residues" evidence="1">
    <location>
        <begin position="400"/>
        <end position="409"/>
    </location>
</feature>
<comment type="caution">
    <text evidence="3">The sequence shown here is derived from an EMBL/GenBank/DDBJ whole genome shotgun (WGS) entry which is preliminary data.</text>
</comment>
<accession>A0AAN7T9G0</accession>
<dbReference type="AlphaFoldDB" id="A0AAN7T9G0"/>
<dbReference type="GO" id="GO:0033309">
    <property type="term" value="C:SBF transcription complex"/>
    <property type="evidence" value="ECO:0007669"/>
    <property type="project" value="TreeGrafter"/>
</dbReference>
<dbReference type="Gene3D" id="3.10.260.10">
    <property type="entry name" value="Transcription regulator HTH, APSES-type DNA-binding domain"/>
    <property type="match status" value="1"/>
</dbReference>
<feature type="compositionally biased region" description="Polar residues" evidence="1">
    <location>
        <begin position="450"/>
        <end position="460"/>
    </location>
</feature>
<reference evidence="3" key="1">
    <citation type="submission" date="2023-08" db="EMBL/GenBank/DDBJ databases">
        <title>Black Yeasts Isolated from many extreme environments.</title>
        <authorList>
            <person name="Coleine C."/>
            <person name="Stajich J.E."/>
            <person name="Selbmann L."/>
        </authorList>
    </citation>
    <scope>NUCLEOTIDE SEQUENCE</scope>
    <source>
        <strain evidence="3">CCFEE 5401</strain>
    </source>
</reference>
<name>A0AAN7T9G0_9PEZI</name>
<dbReference type="PANTHER" id="PTHR43828:SF5">
    <property type="entry name" value="TRANSCRIPTIONAL REPRESSOR XBP1"/>
    <property type="match status" value="1"/>
</dbReference>
<proteinExistence type="predicted"/>
<evidence type="ECO:0000256" key="1">
    <source>
        <dbReference type="SAM" id="MobiDB-lite"/>
    </source>
</evidence>
<dbReference type="Proteomes" id="UP001310890">
    <property type="component" value="Unassembled WGS sequence"/>
</dbReference>
<feature type="region of interest" description="Disordered" evidence="1">
    <location>
        <begin position="439"/>
        <end position="505"/>
    </location>
</feature>
<feature type="compositionally biased region" description="Acidic residues" evidence="1">
    <location>
        <begin position="495"/>
        <end position="504"/>
    </location>
</feature>
<feature type="compositionally biased region" description="Polar residues" evidence="1">
    <location>
        <begin position="21"/>
        <end position="32"/>
    </location>
</feature>
<dbReference type="EMBL" id="JAVRRL010000094">
    <property type="protein sequence ID" value="KAK5108148.1"/>
    <property type="molecule type" value="Genomic_DNA"/>
</dbReference>
<dbReference type="PROSITE" id="PS51299">
    <property type="entry name" value="HTH_APSES"/>
    <property type="match status" value="1"/>
</dbReference>
<dbReference type="InterPro" id="IPR036887">
    <property type="entry name" value="HTH_APSES_sf"/>
</dbReference>